<dbReference type="OrthoDB" id="27619at2157"/>
<dbReference type="AlphaFoldDB" id="G7VCU8"/>
<gene>
    <name evidence="1" type="ORF">P186_1206</name>
</gene>
<dbReference type="GeneID" id="11595459"/>
<keyword evidence="2" id="KW-1185">Reference proteome</keyword>
<dbReference type="EMBL" id="CP003098">
    <property type="protein sequence ID" value="AET32637.1"/>
    <property type="molecule type" value="Genomic_DNA"/>
</dbReference>
<evidence type="ECO:0000313" key="1">
    <source>
        <dbReference type="EMBL" id="AET32637.1"/>
    </source>
</evidence>
<name>G7VCU8_9CREN</name>
<sequence length="223" mass="26250">MYRPRVDPCIFLHYNPGDWVDLLGEDFVKELLRRFRHVAADVDGLVRYAAENPEAFQLGLRGLRVGGRFGREWVLYVEGGFVEPRWRARWPPVAGNGVIDVRLQVSPCYLLTVLSDGGRRYIWRSRAPTLFKWVSAVPRSRPLEVFRSAFPLWLRELAWARGYSWVAWSRWRDRRNRHLAEWLYWLDTGRMAHIDMALGRYRDVYDTASRTKHGAAKVLYEPS</sequence>
<dbReference type="STRING" id="1104324.P186_1206"/>
<dbReference type="Proteomes" id="UP000005867">
    <property type="component" value="Chromosome"/>
</dbReference>
<organism evidence="1 2">
    <name type="scientific">Pyrobaculum ferrireducens</name>
    <dbReference type="NCBI Taxonomy" id="1104324"/>
    <lineage>
        <taxon>Archaea</taxon>
        <taxon>Thermoproteota</taxon>
        <taxon>Thermoprotei</taxon>
        <taxon>Thermoproteales</taxon>
        <taxon>Thermoproteaceae</taxon>
        <taxon>Pyrobaculum</taxon>
    </lineage>
</organism>
<dbReference type="RefSeq" id="WP_014288465.1">
    <property type="nucleotide sequence ID" value="NC_016645.1"/>
</dbReference>
<dbReference type="eggNOG" id="arCOG05605">
    <property type="taxonomic scope" value="Archaea"/>
</dbReference>
<protein>
    <submittedName>
        <fullName evidence="1">Uncharacterized protein</fullName>
    </submittedName>
</protein>
<dbReference type="KEGG" id="pyr:P186_1206"/>
<evidence type="ECO:0000313" key="2">
    <source>
        <dbReference type="Proteomes" id="UP000005867"/>
    </source>
</evidence>
<dbReference type="BioCyc" id="PSP1104324:GJSN-1176-MONOMER"/>
<reference evidence="1 2" key="1">
    <citation type="journal article" date="2012" name="J. Bacteriol.">
        <title>Complete genome sequence of strain 1860, a crenarchaeon of the genus pyrobaculum able to grow with various electron acceptors.</title>
        <authorList>
            <person name="Mardanov A.V."/>
            <person name="Gumerov V.M."/>
            <person name="Slobodkina G.B."/>
            <person name="Beletsky A.V."/>
            <person name="Bonch-Osmolovskaya E.A."/>
            <person name="Ravin N.V."/>
            <person name="Skryabin K.G."/>
        </authorList>
    </citation>
    <scope>NUCLEOTIDE SEQUENCE [LARGE SCALE GENOMIC DNA]</scope>
    <source>
        <strain evidence="1 2">1860</strain>
    </source>
</reference>
<accession>G7VCU8</accession>
<proteinExistence type="predicted"/>
<dbReference type="HOGENOM" id="CLU_1212636_0_0_2"/>